<dbReference type="PANTHER" id="PTHR42024">
    <property type="entry name" value="AMINO ACID PERMEASE_ SLC12A DOMAIN-CONTAINING PROTEIN"/>
    <property type="match status" value="1"/>
</dbReference>
<proteinExistence type="predicted"/>
<protein>
    <submittedName>
        <fullName evidence="2">Uncharacterized protein</fullName>
    </submittedName>
</protein>
<dbReference type="EMBL" id="QGMG01000410">
    <property type="protein sequence ID" value="TVY53812.1"/>
    <property type="molecule type" value="Genomic_DNA"/>
</dbReference>
<gene>
    <name evidence="2" type="ORF">LCER1_G005176</name>
</gene>
<evidence type="ECO:0000313" key="2">
    <source>
        <dbReference type="EMBL" id="TVY53812.1"/>
    </source>
</evidence>
<feature type="transmembrane region" description="Helical" evidence="1">
    <location>
        <begin position="20"/>
        <end position="38"/>
    </location>
</feature>
<name>A0A7D8UNX5_9HELO</name>
<reference evidence="2 3" key="1">
    <citation type="submission" date="2018-05" db="EMBL/GenBank/DDBJ databases">
        <title>Whole genome sequencing for identification of molecular markers to develop diagnostic detection tools for the regulated plant pathogen Lachnellula willkommii.</title>
        <authorList>
            <person name="Giroux E."/>
            <person name="Bilodeau G."/>
        </authorList>
    </citation>
    <scope>NUCLEOTIDE SEQUENCE [LARGE SCALE GENOMIC DNA]</scope>
    <source>
        <strain evidence="2 3">CBS 625.97</strain>
    </source>
</reference>
<evidence type="ECO:0000313" key="3">
    <source>
        <dbReference type="Proteomes" id="UP000481288"/>
    </source>
</evidence>
<sequence length="306" mass="34511">MAVKSKLPYSLHSRYRSIALAWTIIIIPPIFINLGLFYGLWYGRPHMDRIAVLTIPTAVLGIFTALAIIERIWKLTQKPPTFRPLNSPRHALDIFQWGYFAALLLISALISSTLARGDSDHDGHELQTRLISLPTALLMFFLATLTLLSLLLNQLALPLPFRFGSLEAGNAVRPAVYYIVEDVVAVDGNGSVEYREAWTERYERSAGFRRMIWTVSVVWMVAFYVGAGVFTLLVLWLPMVAVYAVGWAGPFPLGGLMALWTIYYVRSVLREEEEEGVDDFEAVDGHNGRVLRRDEDERAPLLDGRV</sequence>
<keyword evidence="3" id="KW-1185">Reference proteome</keyword>
<evidence type="ECO:0000256" key="1">
    <source>
        <dbReference type="SAM" id="Phobius"/>
    </source>
</evidence>
<keyword evidence="1" id="KW-0472">Membrane</keyword>
<feature type="transmembrane region" description="Helical" evidence="1">
    <location>
        <begin position="130"/>
        <end position="152"/>
    </location>
</feature>
<keyword evidence="1" id="KW-1133">Transmembrane helix</keyword>
<accession>A0A7D8UNX5</accession>
<organism evidence="2 3">
    <name type="scientific">Lachnellula cervina</name>
    <dbReference type="NCBI Taxonomy" id="1316786"/>
    <lineage>
        <taxon>Eukaryota</taxon>
        <taxon>Fungi</taxon>
        <taxon>Dikarya</taxon>
        <taxon>Ascomycota</taxon>
        <taxon>Pezizomycotina</taxon>
        <taxon>Leotiomycetes</taxon>
        <taxon>Helotiales</taxon>
        <taxon>Lachnaceae</taxon>
        <taxon>Lachnellula</taxon>
    </lineage>
</organism>
<keyword evidence="1" id="KW-0812">Transmembrane</keyword>
<dbReference type="Proteomes" id="UP000481288">
    <property type="component" value="Unassembled WGS sequence"/>
</dbReference>
<dbReference type="PANTHER" id="PTHR42024:SF1">
    <property type="entry name" value="AMINO ACID PERMEASE_ SLC12A DOMAIN-CONTAINING PROTEIN"/>
    <property type="match status" value="1"/>
</dbReference>
<comment type="caution">
    <text evidence="2">The sequence shown here is derived from an EMBL/GenBank/DDBJ whole genome shotgun (WGS) entry which is preliminary data.</text>
</comment>
<feature type="transmembrane region" description="Helical" evidence="1">
    <location>
        <begin position="243"/>
        <end position="265"/>
    </location>
</feature>
<feature type="transmembrane region" description="Helical" evidence="1">
    <location>
        <begin position="90"/>
        <end position="110"/>
    </location>
</feature>
<feature type="transmembrane region" description="Helical" evidence="1">
    <location>
        <begin position="50"/>
        <end position="69"/>
    </location>
</feature>
<dbReference type="AlphaFoldDB" id="A0A7D8UNX5"/>
<dbReference type="OrthoDB" id="4838853at2759"/>
<feature type="transmembrane region" description="Helical" evidence="1">
    <location>
        <begin position="211"/>
        <end position="237"/>
    </location>
</feature>